<dbReference type="AlphaFoldDB" id="A0A2K8UIR8"/>
<evidence type="ECO:0000313" key="2">
    <source>
        <dbReference type="Proteomes" id="UP000232638"/>
    </source>
</evidence>
<dbReference type="EMBL" id="CP020372">
    <property type="protein sequence ID" value="AUB85417.1"/>
    <property type="molecule type" value="Genomic_DNA"/>
</dbReference>
<dbReference type="Pfam" id="PF22397">
    <property type="entry name" value="NADAR-DarT1"/>
    <property type="match status" value="1"/>
</dbReference>
<proteinExistence type="predicted"/>
<accession>A0A2K8UIR8</accession>
<dbReference type="InterPro" id="IPR053913">
    <property type="entry name" value="NADAR-DarT1"/>
</dbReference>
<evidence type="ECO:0000313" key="1">
    <source>
        <dbReference type="EMBL" id="AUB85417.1"/>
    </source>
</evidence>
<dbReference type="Proteomes" id="UP000232638">
    <property type="component" value="Plasmid pTs485"/>
</dbReference>
<gene>
    <name evidence="1" type="ORF">THSYN_31330</name>
</gene>
<dbReference type="RefSeq" id="WP_100923044.1">
    <property type="nucleotide sequence ID" value="NZ_CP020372.1"/>
</dbReference>
<sequence>MAKRPVFLPVGQKDHLVDEILCEFQWNPGFSASQKKKNVVALHESARRKGLSPILEVSTKSEDKLGQRLSAFSLRIDTPEGEISIESAYQGSKMFQAGGPYIDLYGKDSRSAKQDERLRASGQLLGFRFFGQDWPLIPKTAFYDWLYLTALQPHQVFLARLFQYKGFTDIEFNPEKSINCQARTCAILVSLLKLNLLDEALSSQEHFINVVMRDSLRQPHSVELRQASLL</sequence>
<name>A0A2K8UIR8_9GAMM</name>
<organism evidence="1 2">
    <name type="scientific">Candidatus Thiodictyon syntrophicum</name>
    <dbReference type="NCBI Taxonomy" id="1166950"/>
    <lineage>
        <taxon>Bacteria</taxon>
        <taxon>Pseudomonadati</taxon>
        <taxon>Pseudomonadota</taxon>
        <taxon>Gammaproteobacteria</taxon>
        <taxon>Chromatiales</taxon>
        <taxon>Chromatiaceae</taxon>
        <taxon>Thiodictyon</taxon>
    </lineage>
</organism>
<protein>
    <submittedName>
        <fullName evidence="1">Uncharacterized protein</fullName>
    </submittedName>
</protein>
<dbReference type="KEGG" id="tsy:THSYN_31330"/>
<keyword evidence="1" id="KW-0614">Plasmid</keyword>
<keyword evidence="2" id="KW-1185">Reference proteome</keyword>
<geneLocation type="plasmid" evidence="2">
    <name>pts485</name>
</geneLocation>
<dbReference type="OrthoDB" id="3255715at2"/>
<reference evidence="1 2" key="1">
    <citation type="submission" date="2017-03" db="EMBL/GenBank/DDBJ databases">
        <title>Complete genome sequence of Candidatus 'Thiodictyon syntrophicum' sp. nov. strain Cad16T, a photolithoautotroph purple sulfur bacterium isolated from an alpine meromictic lake.</title>
        <authorList>
            <person name="Luedin S.M."/>
            <person name="Pothier J.F."/>
            <person name="Danza F."/>
            <person name="Storelli N."/>
            <person name="Wittwer M."/>
            <person name="Tonolla M."/>
        </authorList>
    </citation>
    <scope>NUCLEOTIDE SEQUENCE [LARGE SCALE GENOMIC DNA]</scope>
    <source>
        <strain evidence="1 2">Cad16T</strain>
        <plasmid evidence="2">Plasmid pts485</plasmid>
    </source>
</reference>